<protein>
    <submittedName>
        <fullName evidence="1">Uncharacterized protein</fullName>
    </submittedName>
</protein>
<dbReference type="AlphaFoldDB" id="A0AAU9UVB6"/>
<keyword evidence="2" id="KW-1185">Reference proteome</keyword>
<evidence type="ECO:0000313" key="2">
    <source>
        <dbReference type="Proteomes" id="UP001153954"/>
    </source>
</evidence>
<name>A0AAU9UVB6_EUPED</name>
<comment type="caution">
    <text evidence="1">The sequence shown here is derived from an EMBL/GenBank/DDBJ whole genome shotgun (WGS) entry which is preliminary data.</text>
</comment>
<dbReference type="EMBL" id="CAKOGL010000026">
    <property type="protein sequence ID" value="CAH2103375.1"/>
    <property type="molecule type" value="Genomic_DNA"/>
</dbReference>
<sequence length="254" mass="30331">MEKSTIMLYNNYSNLSEFTIGIPQANSTEISYEEPPEINKKIDEHSKHEISRRQTTLETYLQKIKQKNLEMKQKIEEEIRASLKTPRVDIFNPFKISLNPVIRHIKPVQNKPKTKRKKSSVIPLDNLPSELLEDMKYKPPKRFRPRSASWITKRLYKFLENKLESKYDYKARVRAERLVEMMFNFTREVKRGPNEQAVDTLKKEMARLEIVKTHFDFYEFFHEYMPREIRVKVVPDIVNKIPLPRSGIFSNILQ</sequence>
<gene>
    <name evidence="1" type="ORF">EEDITHA_LOCUS17899</name>
</gene>
<evidence type="ECO:0000313" key="1">
    <source>
        <dbReference type="EMBL" id="CAH2103375.1"/>
    </source>
</evidence>
<proteinExistence type="predicted"/>
<accession>A0AAU9UVB6</accession>
<dbReference type="Proteomes" id="UP001153954">
    <property type="component" value="Unassembled WGS sequence"/>
</dbReference>
<organism evidence="1 2">
    <name type="scientific">Euphydryas editha</name>
    <name type="common">Edith's checkerspot</name>
    <dbReference type="NCBI Taxonomy" id="104508"/>
    <lineage>
        <taxon>Eukaryota</taxon>
        <taxon>Metazoa</taxon>
        <taxon>Ecdysozoa</taxon>
        <taxon>Arthropoda</taxon>
        <taxon>Hexapoda</taxon>
        <taxon>Insecta</taxon>
        <taxon>Pterygota</taxon>
        <taxon>Neoptera</taxon>
        <taxon>Endopterygota</taxon>
        <taxon>Lepidoptera</taxon>
        <taxon>Glossata</taxon>
        <taxon>Ditrysia</taxon>
        <taxon>Papilionoidea</taxon>
        <taxon>Nymphalidae</taxon>
        <taxon>Nymphalinae</taxon>
        <taxon>Euphydryas</taxon>
    </lineage>
</organism>
<reference evidence="1" key="1">
    <citation type="submission" date="2022-03" db="EMBL/GenBank/DDBJ databases">
        <authorList>
            <person name="Tunstrom K."/>
        </authorList>
    </citation>
    <scope>NUCLEOTIDE SEQUENCE</scope>
</reference>